<keyword evidence="3" id="KW-1185">Reference proteome</keyword>
<dbReference type="AlphaFoldDB" id="A0A6A4FS27"/>
<reference evidence="2 3" key="1">
    <citation type="submission" date="2018-08" db="EMBL/GenBank/DDBJ databases">
        <title>Genomic investigation of the strawberry pathogen Phytophthora fragariae indicates pathogenicity is determined by transcriptional variation in three key races.</title>
        <authorList>
            <person name="Adams T.M."/>
            <person name="Armitage A.D."/>
            <person name="Sobczyk M.K."/>
            <person name="Bates H.J."/>
            <person name="Dunwell J.M."/>
            <person name="Nellist C.F."/>
            <person name="Harrison R.J."/>
        </authorList>
    </citation>
    <scope>NUCLEOTIDE SEQUENCE [LARGE SCALE GENOMIC DNA]</scope>
    <source>
        <strain evidence="2 3">SCRP333</strain>
    </source>
</reference>
<dbReference type="PANTHER" id="PTHR42648:SF22">
    <property type="entry name" value="REVERSE TRANSCRIPTASE TY1_COPIA-TYPE DOMAIN-CONTAINING PROTEIN"/>
    <property type="match status" value="1"/>
</dbReference>
<comment type="caution">
    <text evidence="2">The sequence shown here is derived from an EMBL/GenBank/DDBJ whole genome shotgun (WGS) entry which is preliminary data.</text>
</comment>
<evidence type="ECO:0000313" key="2">
    <source>
        <dbReference type="EMBL" id="KAE9351728.1"/>
    </source>
</evidence>
<evidence type="ECO:0000313" key="3">
    <source>
        <dbReference type="Proteomes" id="UP000434957"/>
    </source>
</evidence>
<dbReference type="Proteomes" id="UP000434957">
    <property type="component" value="Unassembled WGS sequence"/>
</dbReference>
<sequence length="152" mass="17122">MRDVLVMDICSVNEATASGAIMFLFVIDEATRYKWVFLLEKKSETTHYIIKLLNEPRTQFKKYQVQHLFSGQGGEFEDNELPVFYEKEGNILRSTNAYSSQQNGIAERANGVVMPRIRAMLTATHMPDLLCGEVLLHVVATLNALPTKPSGL</sequence>
<name>A0A6A4FS27_9STRA</name>
<dbReference type="SUPFAM" id="SSF53098">
    <property type="entry name" value="Ribonuclease H-like"/>
    <property type="match status" value="1"/>
</dbReference>
<gene>
    <name evidence="2" type="ORF">PR003_g4762</name>
</gene>
<dbReference type="PROSITE" id="PS50994">
    <property type="entry name" value="INTEGRASE"/>
    <property type="match status" value="1"/>
</dbReference>
<dbReference type="GO" id="GO:0015074">
    <property type="term" value="P:DNA integration"/>
    <property type="evidence" value="ECO:0007669"/>
    <property type="project" value="InterPro"/>
</dbReference>
<dbReference type="InterPro" id="IPR012337">
    <property type="entry name" value="RNaseH-like_sf"/>
</dbReference>
<dbReference type="GO" id="GO:0003676">
    <property type="term" value="F:nucleic acid binding"/>
    <property type="evidence" value="ECO:0007669"/>
    <property type="project" value="InterPro"/>
</dbReference>
<protein>
    <recommendedName>
        <fullName evidence="1">Integrase catalytic domain-containing protein</fullName>
    </recommendedName>
</protein>
<evidence type="ECO:0000259" key="1">
    <source>
        <dbReference type="PROSITE" id="PS50994"/>
    </source>
</evidence>
<dbReference type="EMBL" id="QXFT01000184">
    <property type="protein sequence ID" value="KAE9351728.1"/>
    <property type="molecule type" value="Genomic_DNA"/>
</dbReference>
<dbReference type="InterPro" id="IPR036397">
    <property type="entry name" value="RNaseH_sf"/>
</dbReference>
<dbReference type="InterPro" id="IPR001584">
    <property type="entry name" value="Integrase_cat-core"/>
</dbReference>
<accession>A0A6A4FS27</accession>
<proteinExistence type="predicted"/>
<dbReference type="Gene3D" id="3.30.420.10">
    <property type="entry name" value="Ribonuclease H-like superfamily/Ribonuclease H"/>
    <property type="match status" value="1"/>
</dbReference>
<organism evidence="2 3">
    <name type="scientific">Phytophthora rubi</name>
    <dbReference type="NCBI Taxonomy" id="129364"/>
    <lineage>
        <taxon>Eukaryota</taxon>
        <taxon>Sar</taxon>
        <taxon>Stramenopiles</taxon>
        <taxon>Oomycota</taxon>
        <taxon>Peronosporomycetes</taxon>
        <taxon>Peronosporales</taxon>
        <taxon>Peronosporaceae</taxon>
        <taxon>Phytophthora</taxon>
    </lineage>
</organism>
<dbReference type="InterPro" id="IPR039537">
    <property type="entry name" value="Retrotran_Ty1/copia-like"/>
</dbReference>
<feature type="domain" description="Integrase catalytic" evidence="1">
    <location>
        <begin position="1"/>
        <end position="152"/>
    </location>
</feature>
<dbReference type="PANTHER" id="PTHR42648">
    <property type="entry name" value="TRANSPOSASE, PUTATIVE-RELATED"/>
    <property type="match status" value="1"/>
</dbReference>